<accession>A0A640UPE0</accession>
<feature type="compositionally biased region" description="Low complexity" evidence="1">
    <location>
        <begin position="184"/>
        <end position="248"/>
    </location>
</feature>
<evidence type="ECO:0000256" key="1">
    <source>
        <dbReference type="SAM" id="MobiDB-lite"/>
    </source>
</evidence>
<dbReference type="GeneID" id="96281993"/>
<name>A0A640UPE0_9ACTN</name>
<comment type="caution">
    <text evidence="2">The sequence shown here is derived from an EMBL/GenBank/DDBJ whole genome shotgun (WGS) entry which is preliminary data.</text>
</comment>
<keyword evidence="3" id="KW-1185">Reference proteome</keyword>
<proteinExistence type="predicted"/>
<reference evidence="2 3" key="1">
    <citation type="submission" date="2019-12" db="EMBL/GenBank/DDBJ databases">
        <title>Whole genome shotgun sequence of Streptomyces tubercidicus NBRC 13090.</title>
        <authorList>
            <person name="Ichikawa N."/>
            <person name="Kimura A."/>
            <person name="Kitahashi Y."/>
            <person name="Komaki H."/>
            <person name="Tamura T."/>
        </authorList>
    </citation>
    <scope>NUCLEOTIDE SEQUENCE [LARGE SCALE GENOMIC DNA]</scope>
    <source>
        <strain evidence="2 3">NBRC 13090</strain>
    </source>
</reference>
<sequence>MAVSWRRIAVPAAAVGVLVPAALGTHALLSGPDEPRTSSAGIPASGPTAPGAVPDDARASGPEGGAAVARPSDAPTRSGNSVSVQLSSYDAQRKQAELKPSAGKTVKTGDVIAAAPNRHAPSGALFKVGKVTGTRDGKVRVTTAPATLSELLGDQKVDQRTALRPGEVSVKPLSSGVTVKKEAAGSGSDSGGTATPSGEPGTPSGSSSGSPDATASPSPSASESSASASPGNRSQLAPSATRPAPSSSGDTLPPEARKALTTLRLGLNVPLPKGVQATAKSPARLSGEVSFRPELIFQYEKRGGLNLLPQRAAIGLGGSYAYGWQVHGKVQGTADTGVRSVPIAAVTGRHVFWVGPVPVVVSTEVTFTYRFTADGRIVLDADQRTSGAFAVGAKYERSQGWQPLHEARQQTKGSTPRVEGAASATARIGAHAQVFLYDTAGVGGDLSVHLTGRAAGATDGGAPAWALSAGYDLKTELMLQLKIFGIQIADLRTTPFALHDERKLFGRGKLPPA</sequence>
<dbReference type="OrthoDB" id="4315611at2"/>
<protein>
    <submittedName>
        <fullName evidence="2">Uncharacterized protein</fullName>
    </submittedName>
</protein>
<dbReference type="RefSeq" id="WP_159742502.1">
    <property type="nucleotide sequence ID" value="NZ_BLIR01000001.1"/>
</dbReference>
<dbReference type="Proteomes" id="UP000431826">
    <property type="component" value="Unassembled WGS sequence"/>
</dbReference>
<dbReference type="AlphaFoldDB" id="A0A640UPE0"/>
<gene>
    <name evidence="2" type="ORF">Stube_08180</name>
</gene>
<feature type="region of interest" description="Disordered" evidence="1">
    <location>
        <begin position="159"/>
        <end position="254"/>
    </location>
</feature>
<evidence type="ECO:0000313" key="3">
    <source>
        <dbReference type="Proteomes" id="UP000431826"/>
    </source>
</evidence>
<evidence type="ECO:0000313" key="2">
    <source>
        <dbReference type="EMBL" id="GFE36145.1"/>
    </source>
</evidence>
<dbReference type="EMBL" id="BLIR01000001">
    <property type="protein sequence ID" value="GFE36145.1"/>
    <property type="molecule type" value="Genomic_DNA"/>
</dbReference>
<feature type="compositionally biased region" description="Polar residues" evidence="1">
    <location>
        <begin position="75"/>
        <end position="90"/>
    </location>
</feature>
<feature type="region of interest" description="Disordered" evidence="1">
    <location>
        <begin position="30"/>
        <end position="104"/>
    </location>
</feature>
<organism evidence="2 3">
    <name type="scientific">Streptomyces tubercidicus</name>
    <dbReference type="NCBI Taxonomy" id="47759"/>
    <lineage>
        <taxon>Bacteria</taxon>
        <taxon>Bacillati</taxon>
        <taxon>Actinomycetota</taxon>
        <taxon>Actinomycetes</taxon>
        <taxon>Kitasatosporales</taxon>
        <taxon>Streptomycetaceae</taxon>
        <taxon>Streptomyces</taxon>
    </lineage>
</organism>